<accession>A0ABD3A942</accession>
<comment type="caution">
    <text evidence="2">The sequence shown here is derived from an EMBL/GenBank/DDBJ whole genome shotgun (WGS) entry which is preliminary data.</text>
</comment>
<protein>
    <submittedName>
        <fullName evidence="2">Uncharacterized protein</fullName>
    </submittedName>
</protein>
<dbReference type="PANTHER" id="PTHR11743:SF78">
    <property type="entry name" value="MITOCHONDRIAL OUTER MEMBRANE PROTEIN PORIN OF 36 KDA-LIKE"/>
    <property type="match status" value="1"/>
</dbReference>
<dbReference type="Pfam" id="PF01459">
    <property type="entry name" value="Porin_3"/>
    <property type="match status" value="1"/>
</dbReference>
<reference evidence="2 3" key="1">
    <citation type="submission" date="2024-11" db="EMBL/GenBank/DDBJ databases">
        <title>A near-complete genome assembly of Cinchona calisaya.</title>
        <authorList>
            <person name="Lian D.C."/>
            <person name="Zhao X.W."/>
            <person name="Wei L."/>
        </authorList>
    </citation>
    <scope>NUCLEOTIDE SEQUENCE [LARGE SCALE GENOMIC DNA]</scope>
    <source>
        <tissue evidence="2">Nenye</tissue>
    </source>
</reference>
<evidence type="ECO:0000313" key="3">
    <source>
        <dbReference type="Proteomes" id="UP001630127"/>
    </source>
</evidence>
<dbReference type="InterPro" id="IPR027246">
    <property type="entry name" value="Porin_Euk/Tom40"/>
</dbReference>
<dbReference type="Proteomes" id="UP001630127">
    <property type="component" value="Unassembled WGS sequence"/>
</dbReference>
<dbReference type="EMBL" id="JBJUIK010000004">
    <property type="protein sequence ID" value="KAL3528331.1"/>
    <property type="molecule type" value="Genomic_DNA"/>
</dbReference>
<gene>
    <name evidence="2" type="ORF">ACH5RR_007653</name>
</gene>
<dbReference type="InterPro" id="IPR023614">
    <property type="entry name" value="Porin_dom_sf"/>
</dbReference>
<dbReference type="Gene3D" id="2.40.160.10">
    <property type="entry name" value="Porin"/>
    <property type="match status" value="1"/>
</dbReference>
<keyword evidence="3" id="KW-1185">Reference proteome</keyword>
<dbReference type="GO" id="GO:0005739">
    <property type="term" value="C:mitochondrion"/>
    <property type="evidence" value="ECO:0007669"/>
    <property type="project" value="UniProtKB-ARBA"/>
</dbReference>
<organism evidence="2 3">
    <name type="scientific">Cinchona calisaya</name>
    <dbReference type="NCBI Taxonomy" id="153742"/>
    <lineage>
        <taxon>Eukaryota</taxon>
        <taxon>Viridiplantae</taxon>
        <taxon>Streptophyta</taxon>
        <taxon>Embryophyta</taxon>
        <taxon>Tracheophyta</taxon>
        <taxon>Spermatophyta</taxon>
        <taxon>Magnoliopsida</taxon>
        <taxon>eudicotyledons</taxon>
        <taxon>Gunneridae</taxon>
        <taxon>Pentapetalae</taxon>
        <taxon>asterids</taxon>
        <taxon>lamiids</taxon>
        <taxon>Gentianales</taxon>
        <taxon>Rubiaceae</taxon>
        <taxon>Cinchonoideae</taxon>
        <taxon>Cinchoneae</taxon>
        <taxon>Cinchona</taxon>
    </lineage>
</organism>
<comment type="similarity">
    <text evidence="1">Belongs to the eukaryotic mitochondrial porin (TC 1.B.8.1) family.</text>
</comment>
<dbReference type="InterPro" id="IPR001925">
    <property type="entry name" value="Porin_Euk"/>
</dbReference>
<dbReference type="AlphaFoldDB" id="A0ABD3A942"/>
<name>A0ABD3A942_9GENT</name>
<evidence type="ECO:0000256" key="1">
    <source>
        <dbReference type="ARBA" id="ARBA00009624"/>
    </source>
</evidence>
<evidence type="ECO:0000313" key="2">
    <source>
        <dbReference type="EMBL" id="KAL3528331.1"/>
    </source>
</evidence>
<dbReference type="PANTHER" id="PTHR11743">
    <property type="entry name" value="VOLTAGE-DEPENDENT ANION-SELECTIVE CHANNEL"/>
    <property type="match status" value="1"/>
</dbReference>
<sequence>MGRKPGLYSDIGISARGLLYGDYVHQPPIHYRFGYFDWSLHLLCEINKIVRGLTTVFRVVIPYQRSSRVELQYLHDYAGITMGVSMTKNPLVNFSCVLGTSLCNIGTAMSFDTLVGQLSKWDAGLSFNTAFLNAAVTLTEKGDALSASCYSNPLKRTAFATELTHRFKQNQTAMKLGGQHSLSDTTMVKARVGTDGDIGAAVQLECFSAFLLTIAGEINVKTIRTAKIGMSCSFSYDIRHHVFSSIGIPLNIDFQH</sequence>
<proteinExistence type="inferred from homology"/>